<feature type="region of interest" description="Disordered" evidence="1">
    <location>
        <begin position="29"/>
        <end position="55"/>
    </location>
</feature>
<organism evidence="5 7">
    <name type="scientific">Carbonactinospora thermoautotrophica</name>
    <dbReference type="NCBI Taxonomy" id="1469144"/>
    <lineage>
        <taxon>Bacteria</taxon>
        <taxon>Bacillati</taxon>
        <taxon>Actinomycetota</taxon>
        <taxon>Actinomycetes</taxon>
        <taxon>Kitasatosporales</taxon>
        <taxon>Carbonactinosporaceae</taxon>
        <taxon>Carbonactinospora</taxon>
    </lineage>
</organism>
<feature type="chain" id="PRO_5038211643" description="Lipoprotein" evidence="2">
    <location>
        <begin position="27"/>
        <end position="144"/>
    </location>
</feature>
<dbReference type="EMBL" id="LAXD01000001">
    <property type="protein sequence ID" value="KWX02195.1"/>
    <property type="molecule type" value="Genomic_DNA"/>
</dbReference>
<reference evidence="7" key="2">
    <citation type="submission" date="2015-02" db="EMBL/GenBank/DDBJ databases">
        <title>Physiological reanalysis, assessment of diazotrophy, and genome sequences of multiple isolates of Streptomyces thermoautotrophicus.</title>
        <authorList>
            <person name="MacKellar D.C."/>
            <person name="Lieber L."/>
            <person name="Norman J."/>
            <person name="Bolger A."/>
            <person name="Tobin C."/>
            <person name="Murray J.W."/>
            <person name="Friesen M."/>
            <person name="Prell J."/>
        </authorList>
    </citation>
    <scope>NUCLEOTIDE SEQUENCE [LARGE SCALE GENOMIC DNA]</scope>
    <source>
        <strain evidence="7">UBT1</strain>
    </source>
</reference>
<evidence type="ECO:0008006" key="9">
    <source>
        <dbReference type="Google" id="ProtNLM"/>
    </source>
</evidence>
<protein>
    <recommendedName>
        <fullName evidence="9">Lipoprotein</fullName>
    </recommendedName>
</protein>
<reference evidence="6" key="4">
    <citation type="submission" date="2015-04" db="EMBL/GenBank/DDBJ databases">
        <title>Physiological reanalysis, assessment of diazotrophy, and genome sequences of multiple isolates of Streptomyces thermoautotrophicus.</title>
        <authorList>
            <person name="MacKellar D.C."/>
            <person name="Lieber L."/>
            <person name="Norman J."/>
            <person name="Bolger A."/>
            <person name="Tobin C."/>
            <person name="Murray J.W."/>
            <person name="Chang R."/>
            <person name="Ford T."/>
            <person name="Nguyen P.Q."/>
            <person name="Woodward J."/>
            <person name="Permingeat H."/>
            <person name="Joshi N.S."/>
            <person name="Silver P.A."/>
            <person name="Usadel B."/>
            <person name="Rutherford A.W."/>
            <person name="Friesen M."/>
            <person name="Prell J."/>
        </authorList>
    </citation>
    <scope>NUCLEOTIDE SEQUENCE [LARGE SCALE GENOMIC DNA]</scope>
    <source>
        <strain evidence="6">H1</strain>
    </source>
</reference>
<dbReference type="RefSeq" id="WP_066889071.1">
    <property type="nucleotide sequence ID" value="NZ_JYIJ01000017.1"/>
</dbReference>
<evidence type="ECO:0000313" key="3">
    <source>
        <dbReference type="EMBL" id="KWX02195.1"/>
    </source>
</evidence>
<dbReference type="AlphaFoldDB" id="A0A132N8T2"/>
<comment type="caution">
    <text evidence="5">The sequence shown here is derived from an EMBL/GenBank/DDBJ whole genome shotgun (WGS) entry which is preliminary data.</text>
</comment>
<dbReference type="EMBL" id="JYIJ01000017">
    <property type="protein sequence ID" value="KWX03395.1"/>
    <property type="molecule type" value="Genomic_DNA"/>
</dbReference>
<dbReference type="STRING" id="1469144.LI90_3238"/>
<evidence type="ECO:0000313" key="6">
    <source>
        <dbReference type="Proteomes" id="UP000070188"/>
    </source>
</evidence>
<keyword evidence="6" id="KW-1185">Reference proteome</keyword>
<evidence type="ECO:0000256" key="1">
    <source>
        <dbReference type="SAM" id="MobiDB-lite"/>
    </source>
</evidence>
<evidence type="ECO:0000313" key="8">
    <source>
        <dbReference type="Proteomes" id="UP000070659"/>
    </source>
</evidence>
<dbReference type="Proteomes" id="UP000070659">
    <property type="component" value="Unassembled WGS sequence"/>
</dbReference>
<name>A0A132N8T2_9ACTN</name>
<feature type="compositionally biased region" description="Low complexity" evidence="1">
    <location>
        <begin position="29"/>
        <end position="52"/>
    </location>
</feature>
<dbReference type="Proteomes" id="UP000070598">
    <property type="component" value="Unassembled WGS sequence"/>
</dbReference>
<feature type="signal peptide" evidence="2">
    <location>
        <begin position="1"/>
        <end position="26"/>
    </location>
</feature>
<dbReference type="Proteomes" id="UP000070188">
    <property type="component" value="Unassembled WGS sequence"/>
</dbReference>
<evidence type="ECO:0000313" key="5">
    <source>
        <dbReference type="EMBL" id="KWX05952.1"/>
    </source>
</evidence>
<dbReference type="PATRIC" id="fig|1469144.10.peg.3486"/>
<dbReference type="PROSITE" id="PS51257">
    <property type="entry name" value="PROKAR_LIPOPROTEIN"/>
    <property type="match status" value="1"/>
</dbReference>
<evidence type="ECO:0000313" key="4">
    <source>
        <dbReference type="EMBL" id="KWX03395.1"/>
    </source>
</evidence>
<gene>
    <name evidence="3" type="ORF">LI90_3238</name>
    <name evidence="4" type="ORF">TH66_10710</name>
    <name evidence="5" type="ORF">TR74_23380</name>
</gene>
<accession>A0A132N8T2</accession>
<sequence>MKRTLITTGRAVVLTAALLGLTAACTTEGTTNTGSGQSGQIQQDQNQGPAQGDKSADCAKFKQAFDTVGLKAIGEPAELKQALDQARADLAAVSDPQVRENFGKFLDFYQQVYEYKVNGGENPMSDSGKALERAKLYTSVCVQG</sequence>
<evidence type="ECO:0000313" key="7">
    <source>
        <dbReference type="Proteomes" id="UP000070598"/>
    </source>
</evidence>
<keyword evidence="2" id="KW-0732">Signal</keyword>
<proteinExistence type="predicted"/>
<reference evidence="3" key="3">
    <citation type="submission" date="2015-04" db="EMBL/GenBank/DDBJ databases">
        <title>Physiological reanalysis, assessment of diazotrophy, and genome sequences of multiple isolates of Streptomyces thermoautotrophicus.</title>
        <authorList>
            <person name="MacKellar D.C."/>
            <person name="Lieber L."/>
            <person name="Norman J."/>
            <person name="Bolger A."/>
            <person name="Tobin C."/>
            <person name="Murray J.W."/>
            <person name="Woodward J."/>
            <person name="Friesen M."/>
            <person name="Prell J."/>
        </authorList>
    </citation>
    <scope>NUCLEOTIDE SEQUENCE [LARGE SCALE GENOMIC DNA]</scope>
    <source>
        <strain evidence="3">H1</strain>
    </source>
</reference>
<dbReference type="EMBL" id="JYIK01001116">
    <property type="protein sequence ID" value="KWX05952.1"/>
    <property type="molecule type" value="Genomic_DNA"/>
</dbReference>
<evidence type="ECO:0000256" key="2">
    <source>
        <dbReference type="SAM" id="SignalP"/>
    </source>
</evidence>
<reference evidence="5 8" key="1">
    <citation type="submission" date="2015-02" db="EMBL/GenBank/DDBJ databases">
        <title>Physiological reanalysis, assessment of diazotrophy, and genome sequences of multiple isolates of Streptomyces thermoautotrophicus.</title>
        <authorList>
            <person name="MacKellar D.C."/>
            <person name="Lieber L."/>
            <person name="Norman J."/>
            <person name="Bolger A."/>
            <person name="Tobin C."/>
            <person name="Murray J.W."/>
            <person name="Prell J."/>
        </authorList>
    </citation>
    <scope>NUCLEOTIDE SEQUENCE [LARGE SCALE GENOMIC DNA]</scope>
    <source>
        <strain evidence="5 8">UBT1</strain>
    </source>
</reference>